<name>A0A8S1PRE8_PARPR</name>
<gene>
    <name evidence="2" type="ORF">PPRIM_AZ9-3.1.T1290057</name>
</gene>
<dbReference type="EMBL" id="CAJJDM010000132">
    <property type="protein sequence ID" value="CAD8106030.1"/>
    <property type="molecule type" value="Genomic_DNA"/>
</dbReference>
<feature type="domain" description="Calponin-homology (CH)" evidence="1">
    <location>
        <begin position="6"/>
        <end position="64"/>
    </location>
</feature>
<comment type="caution">
    <text evidence="2">The sequence shown here is derived from an EMBL/GenBank/DDBJ whole genome shotgun (WGS) entry which is preliminary data.</text>
</comment>
<dbReference type="Proteomes" id="UP000688137">
    <property type="component" value="Unassembled WGS sequence"/>
</dbReference>
<protein>
    <recommendedName>
        <fullName evidence="1">Calponin-homology (CH) domain-containing protein</fullName>
    </recommendedName>
</protein>
<dbReference type="PANTHER" id="PTHR10623">
    <property type="entry name" value="MICROTUBULE-ASSOCIATED PROTEIN RP/EB FAMILY MEMBER"/>
    <property type="match status" value="1"/>
</dbReference>
<dbReference type="Pfam" id="PF00307">
    <property type="entry name" value="CH"/>
    <property type="match status" value="1"/>
</dbReference>
<evidence type="ECO:0000313" key="2">
    <source>
        <dbReference type="EMBL" id="CAD8106030.1"/>
    </source>
</evidence>
<keyword evidence="3" id="KW-1185">Reference proteome</keyword>
<organism evidence="2 3">
    <name type="scientific">Paramecium primaurelia</name>
    <dbReference type="NCBI Taxonomy" id="5886"/>
    <lineage>
        <taxon>Eukaryota</taxon>
        <taxon>Sar</taxon>
        <taxon>Alveolata</taxon>
        <taxon>Ciliophora</taxon>
        <taxon>Intramacronucleata</taxon>
        <taxon>Oligohymenophorea</taxon>
        <taxon>Peniculida</taxon>
        <taxon>Parameciidae</taxon>
        <taxon>Paramecium</taxon>
    </lineage>
</organism>
<evidence type="ECO:0000259" key="1">
    <source>
        <dbReference type="Pfam" id="PF00307"/>
    </source>
</evidence>
<dbReference type="InterPro" id="IPR001715">
    <property type="entry name" value="CH_dom"/>
</dbReference>
<evidence type="ECO:0000313" key="3">
    <source>
        <dbReference type="Proteomes" id="UP000688137"/>
    </source>
</evidence>
<proteinExistence type="predicted"/>
<dbReference type="AlphaFoldDB" id="A0A8S1PRE8"/>
<accession>A0A8S1PRE8</accession>
<reference evidence="2" key="1">
    <citation type="submission" date="2021-01" db="EMBL/GenBank/DDBJ databases">
        <authorList>
            <consortium name="Genoscope - CEA"/>
            <person name="William W."/>
        </authorList>
    </citation>
    <scope>NUCLEOTIDE SEQUENCE</scope>
</reference>
<dbReference type="GO" id="GO:0008017">
    <property type="term" value="F:microtubule binding"/>
    <property type="evidence" value="ECO:0007669"/>
    <property type="project" value="InterPro"/>
</dbReference>
<dbReference type="InterPro" id="IPR027328">
    <property type="entry name" value="MAPRE"/>
</dbReference>
<sequence length="114" mass="13288">MNIEISRAELLQWVNDTLKLLLQKIEQLGTAAVYCQLVDAVHPGKIALNKINWKAKQEYEFVNNYKGSLISFLQTRNSKTNRNRKVNKMQIIRQFGVSLIVKEIYGLEYCTQRL</sequence>